<evidence type="ECO:0008006" key="3">
    <source>
        <dbReference type="Google" id="ProtNLM"/>
    </source>
</evidence>
<sequence>MGGVGRAVVKIYHGRNIDHRGPVWRITQVKADKERLNAAKTATKVTGSLSGFERPLSERFRGGRNRTNYGIKVVTRVSWSPPSHRYAMTIGLRGSSSGSR</sequence>
<evidence type="ECO:0000313" key="2">
    <source>
        <dbReference type="Proteomes" id="UP000653644"/>
    </source>
</evidence>
<name>A0ABQ3CZ81_9ACTN</name>
<proteinExistence type="predicted"/>
<keyword evidence="2" id="KW-1185">Reference proteome</keyword>
<reference evidence="2" key="1">
    <citation type="journal article" date="2019" name="Int. J. Syst. Evol. Microbiol.">
        <title>The Global Catalogue of Microorganisms (GCM) 10K type strain sequencing project: providing services to taxonomists for standard genome sequencing and annotation.</title>
        <authorList>
            <consortium name="The Broad Institute Genomics Platform"/>
            <consortium name="The Broad Institute Genome Sequencing Center for Infectious Disease"/>
            <person name="Wu L."/>
            <person name="Ma J."/>
        </authorList>
    </citation>
    <scope>NUCLEOTIDE SEQUENCE [LARGE SCALE GENOMIC DNA]</scope>
    <source>
        <strain evidence="2">JCM 4733</strain>
    </source>
</reference>
<comment type="caution">
    <text evidence="1">The sequence shown here is derived from an EMBL/GenBank/DDBJ whole genome shotgun (WGS) entry which is preliminary data.</text>
</comment>
<organism evidence="1 2">
    <name type="scientific">Streptomyces canarius</name>
    <dbReference type="NCBI Taxonomy" id="285453"/>
    <lineage>
        <taxon>Bacteria</taxon>
        <taxon>Bacillati</taxon>
        <taxon>Actinomycetota</taxon>
        <taxon>Actinomycetes</taxon>
        <taxon>Kitasatosporales</taxon>
        <taxon>Streptomycetaceae</taxon>
        <taxon>Streptomyces</taxon>
    </lineage>
</organism>
<dbReference type="Proteomes" id="UP000653644">
    <property type="component" value="Unassembled WGS sequence"/>
</dbReference>
<protein>
    <recommendedName>
        <fullName evidence="3">Transposase</fullName>
    </recommendedName>
</protein>
<gene>
    <name evidence="1" type="ORF">GCM10010345_55210</name>
</gene>
<accession>A0ABQ3CZ81</accession>
<evidence type="ECO:0000313" key="1">
    <source>
        <dbReference type="EMBL" id="GHA43541.1"/>
    </source>
</evidence>
<dbReference type="EMBL" id="BMVN01000021">
    <property type="protein sequence ID" value="GHA43541.1"/>
    <property type="molecule type" value="Genomic_DNA"/>
</dbReference>